<dbReference type="OrthoDB" id="7509188at2"/>
<organism evidence="1 2">
    <name type="scientific">Pararhizobium mangrovi</name>
    <dbReference type="NCBI Taxonomy" id="2590452"/>
    <lineage>
        <taxon>Bacteria</taxon>
        <taxon>Pseudomonadati</taxon>
        <taxon>Pseudomonadota</taxon>
        <taxon>Alphaproteobacteria</taxon>
        <taxon>Hyphomicrobiales</taxon>
        <taxon>Rhizobiaceae</taxon>
        <taxon>Rhizobium/Agrobacterium group</taxon>
        <taxon>Pararhizobium</taxon>
    </lineage>
</organism>
<dbReference type="RefSeq" id="WP_141167894.1">
    <property type="nucleotide sequence ID" value="NZ_VHLH01000031.1"/>
</dbReference>
<gene>
    <name evidence="1" type="ORF">FJU11_15005</name>
</gene>
<dbReference type="EMBL" id="VHLH01000031">
    <property type="protein sequence ID" value="TPW26382.1"/>
    <property type="molecule type" value="Genomic_DNA"/>
</dbReference>
<dbReference type="Proteomes" id="UP000320314">
    <property type="component" value="Unassembled WGS sequence"/>
</dbReference>
<proteinExistence type="predicted"/>
<comment type="caution">
    <text evidence="1">The sequence shown here is derived from an EMBL/GenBank/DDBJ whole genome shotgun (WGS) entry which is preliminary data.</text>
</comment>
<name>A0A506TWD2_9HYPH</name>
<dbReference type="AlphaFoldDB" id="A0A506TWD2"/>
<evidence type="ECO:0000313" key="2">
    <source>
        <dbReference type="Proteomes" id="UP000320314"/>
    </source>
</evidence>
<sequence length="110" mass="11745">MTISTMQFFGDAERAFALPMQQLVELERKLGCGAGAILNRLVAHQYAIADLVETIRLGLIGGGTSPFEAEALVVAYAHDRPLAEILPVALAVLEARFFGTAAAQETPSDE</sequence>
<reference evidence="1 2" key="1">
    <citation type="submission" date="2019-06" db="EMBL/GenBank/DDBJ databases">
        <authorList>
            <person name="Li M."/>
        </authorList>
    </citation>
    <scope>NUCLEOTIDE SEQUENCE [LARGE SCALE GENOMIC DNA]</scope>
    <source>
        <strain evidence="1 2">BGMRC6574</strain>
    </source>
</reference>
<evidence type="ECO:0000313" key="1">
    <source>
        <dbReference type="EMBL" id="TPW26382.1"/>
    </source>
</evidence>
<protein>
    <submittedName>
        <fullName evidence="1">Gene transfer agent family protein</fullName>
    </submittedName>
</protein>
<dbReference type="InterPro" id="IPR021791">
    <property type="entry name" value="Phage_TAC_11"/>
</dbReference>
<dbReference type="Pfam" id="PF11836">
    <property type="entry name" value="Phage_TAC_11"/>
    <property type="match status" value="1"/>
</dbReference>
<keyword evidence="2" id="KW-1185">Reference proteome</keyword>
<accession>A0A506TWD2</accession>